<dbReference type="AlphaFoldDB" id="A0A9W4TPS6"/>
<dbReference type="Proteomes" id="UP001154259">
    <property type="component" value="Unassembled WGS sequence"/>
</dbReference>
<evidence type="ECO:0000313" key="1">
    <source>
        <dbReference type="EMBL" id="CAI3929526.1"/>
    </source>
</evidence>
<evidence type="ECO:0000313" key="2">
    <source>
        <dbReference type="EMBL" id="CAI3931423.1"/>
    </source>
</evidence>
<organism evidence="1 3">
    <name type="scientific">Commensalibacter communis</name>
    <dbReference type="NCBI Taxonomy" id="2972786"/>
    <lineage>
        <taxon>Bacteria</taxon>
        <taxon>Pseudomonadati</taxon>
        <taxon>Pseudomonadota</taxon>
        <taxon>Alphaproteobacteria</taxon>
        <taxon>Acetobacterales</taxon>
        <taxon>Acetobacteraceae</taxon>
    </lineage>
</organism>
<name>A0A9W4TPS6_9PROT</name>
<evidence type="ECO:0000313" key="4">
    <source>
        <dbReference type="Proteomes" id="UP001154259"/>
    </source>
</evidence>
<proteinExistence type="predicted"/>
<accession>A0A9W4TPS6</accession>
<sequence length="77" mass="8755">MFKGNIRIPKGYTHKNAGWVDEMNKIVDPLKINFTGQYYIALHSCGAQCRYYTVFNLQNGQDLSKLAENLPSSPESE</sequence>
<evidence type="ECO:0000313" key="3">
    <source>
        <dbReference type="Proteomes" id="UP001154255"/>
    </source>
</evidence>
<comment type="caution">
    <text evidence="1">The sequence shown here is derived from an EMBL/GenBank/DDBJ whole genome shotgun (WGS) entry which is preliminary data.</text>
</comment>
<dbReference type="Proteomes" id="UP001154255">
    <property type="component" value="Unassembled WGS sequence"/>
</dbReference>
<protein>
    <submittedName>
        <fullName evidence="1">Uncharacterized protein</fullName>
    </submittedName>
</protein>
<keyword evidence="4" id="KW-1185">Reference proteome</keyword>
<dbReference type="EMBL" id="CAMXCM010000001">
    <property type="protein sequence ID" value="CAI3929526.1"/>
    <property type="molecule type" value="Genomic_DNA"/>
</dbReference>
<gene>
    <name evidence="2" type="ORF">R53529_LOCUS549</name>
    <name evidence="1" type="ORF">R53530_LOCUS552</name>
</gene>
<reference evidence="1" key="1">
    <citation type="submission" date="2022-10" db="EMBL/GenBank/DDBJ databases">
        <authorList>
            <person name="Botero Cardona J."/>
        </authorList>
    </citation>
    <scope>NUCLEOTIDE SEQUENCE</scope>
    <source>
        <strain evidence="1">LMG 31819</strain>
        <strain evidence="2">R-53529</strain>
    </source>
</reference>
<dbReference type="EMBL" id="CAMXCS010000001">
    <property type="protein sequence ID" value="CAI3931423.1"/>
    <property type="molecule type" value="Genomic_DNA"/>
</dbReference>